<evidence type="ECO:0000313" key="1">
    <source>
        <dbReference type="EMBL" id="SVB09413.1"/>
    </source>
</evidence>
<name>A0A382B852_9ZZZZ</name>
<organism evidence="1">
    <name type="scientific">marine metagenome</name>
    <dbReference type="NCBI Taxonomy" id="408172"/>
    <lineage>
        <taxon>unclassified sequences</taxon>
        <taxon>metagenomes</taxon>
        <taxon>ecological metagenomes</taxon>
    </lineage>
</organism>
<reference evidence="1" key="1">
    <citation type="submission" date="2018-05" db="EMBL/GenBank/DDBJ databases">
        <authorList>
            <person name="Lanie J.A."/>
            <person name="Ng W.-L."/>
            <person name="Kazmierczak K.M."/>
            <person name="Andrzejewski T.M."/>
            <person name="Davidsen T.M."/>
            <person name="Wayne K.J."/>
            <person name="Tettelin H."/>
            <person name="Glass J.I."/>
            <person name="Rusch D."/>
            <person name="Podicherti R."/>
            <person name="Tsui H.-C.T."/>
            <person name="Winkler M.E."/>
        </authorList>
    </citation>
    <scope>NUCLEOTIDE SEQUENCE</scope>
</reference>
<dbReference type="AlphaFoldDB" id="A0A382B852"/>
<gene>
    <name evidence="1" type="ORF">METZ01_LOCUS162267</name>
</gene>
<proteinExistence type="predicted"/>
<accession>A0A382B852</accession>
<evidence type="ECO:0008006" key="2">
    <source>
        <dbReference type="Google" id="ProtNLM"/>
    </source>
</evidence>
<sequence length="295" mass="32158">MKKILILLFILSLAFSQWSSNPSSPQLVGSGVQAQVKATSDGGVYIAWLTDMGGYHVYLQRFDSEGIAQFDDGGMLISNNNNSSWIAVFHMNLDVDSENNAIITVLDERSGPWNVYAYKIAPDGTMLWGNDGVTVSSSSIANYSPRLAVFHDNSVVVTWSQNLSTVCFQRISSEGDLMWGEDGIIIADASASLMSPQPIINTDGDALIQWISQSGPVWAANSEIYLQKYDLNGNSLWSEPIIVVGPVVFPMGNWLQQSVSEATGGSFAAWTRMFGNVQTSTAQYITNDGELEWTG</sequence>
<protein>
    <recommendedName>
        <fullName evidence="2">Bulb-type lectin domain-containing protein</fullName>
    </recommendedName>
</protein>
<dbReference type="EMBL" id="UINC01028434">
    <property type="protein sequence ID" value="SVB09413.1"/>
    <property type="molecule type" value="Genomic_DNA"/>
</dbReference>
<feature type="non-terminal residue" evidence="1">
    <location>
        <position position="295"/>
    </location>
</feature>